<protein>
    <recommendedName>
        <fullName evidence="3">Peptidase domain-containing protein</fullName>
    </recommendedName>
</protein>
<reference evidence="1 2" key="1">
    <citation type="submission" date="2019-06" db="EMBL/GenBank/DDBJ databases">
        <title>Draft genome sequence of Methanolobus vulcani B1d.</title>
        <authorList>
            <person name="Creighbaum A.J."/>
            <person name="Ticak T."/>
            <person name="Hariraju D."/>
            <person name="Arivett B.A."/>
            <person name="Ferguson D.J.Jr."/>
        </authorList>
    </citation>
    <scope>NUCLEOTIDE SEQUENCE [LARGE SCALE GENOMIC DNA]</scope>
    <source>
        <strain evidence="1 2">B1d</strain>
    </source>
</reference>
<dbReference type="AlphaFoldDB" id="A0A7Z8KMC6"/>
<dbReference type="RefSeq" id="WP_154810321.1">
    <property type="nucleotide sequence ID" value="NZ_VIAQ01000017.1"/>
</dbReference>
<name>A0A7Z8KMC6_9EURY</name>
<evidence type="ECO:0008006" key="3">
    <source>
        <dbReference type="Google" id="ProtNLM"/>
    </source>
</evidence>
<organism evidence="1 2">
    <name type="scientific">Methanolobus vulcani</name>
    <dbReference type="NCBI Taxonomy" id="38026"/>
    <lineage>
        <taxon>Archaea</taxon>
        <taxon>Methanobacteriati</taxon>
        <taxon>Methanobacteriota</taxon>
        <taxon>Stenosarchaea group</taxon>
        <taxon>Methanomicrobia</taxon>
        <taxon>Methanosarcinales</taxon>
        <taxon>Methanosarcinaceae</taxon>
        <taxon>Methanolobus</taxon>
    </lineage>
</organism>
<proteinExistence type="predicted"/>
<keyword evidence="2" id="KW-1185">Reference proteome</keyword>
<gene>
    <name evidence="1" type="ORF">FKV42_11070</name>
</gene>
<dbReference type="EMBL" id="VIAQ01000017">
    <property type="protein sequence ID" value="TQD24464.1"/>
    <property type="molecule type" value="Genomic_DNA"/>
</dbReference>
<evidence type="ECO:0000313" key="2">
    <source>
        <dbReference type="Proteomes" id="UP000319335"/>
    </source>
</evidence>
<dbReference type="Proteomes" id="UP000319335">
    <property type="component" value="Unassembled WGS sequence"/>
</dbReference>
<accession>A0A7Z8KMC6</accession>
<comment type="caution">
    <text evidence="1">The sequence shown here is derived from an EMBL/GenBank/DDBJ whole genome shotgun (WGS) entry which is preliminary data.</text>
</comment>
<sequence length="144" mass="15756">MKIWKIISLCMTVALLTVPAVSAKEGYTVSPSNEDNPPIAILLYSSITQGQTKIHTSDVGTGIEWLEADLNWGDTSDSLSLTIYTPGGSKVGTFYDRDDGKTDGRIHLNINPSQGYVESGEWEFKVYGASVIGTEGYNFNVYQH</sequence>
<dbReference type="OrthoDB" id="106319at2157"/>
<evidence type="ECO:0000313" key="1">
    <source>
        <dbReference type="EMBL" id="TQD24464.1"/>
    </source>
</evidence>